<dbReference type="AlphaFoldDB" id="A0A4Y7PWJ8"/>
<dbReference type="FunFam" id="1.10.4160.10:FF:000002">
    <property type="entry name" value="Purine-cytosine permease fcyB"/>
    <property type="match status" value="1"/>
</dbReference>
<dbReference type="Pfam" id="PF02133">
    <property type="entry name" value="Transp_cyt_pur"/>
    <property type="match status" value="1"/>
</dbReference>
<evidence type="ECO:0008006" key="12">
    <source>
        <dbReference type="Google" id="ProtNLM"/>
    </source>
</evidence>
<dbReference type="GO" id="GO:0005886">
    <property type="term" value="C:plasma membrane"/>
    <property type="evidence" value="ECO:0007669"/>
    <property type="project" value="TreeGrafter"/>
</dbReference>
<feature type="transmembrane region" description="Helical" evidence="9">
    <location>
        <begin position="218"/>
        <end position="239"/>
    </location>
</feature>
<keyword evidence="11" id="KW-1185">Reference proteome</keyword>
<keyword evidence="5 9" id="KW-0812">Transmembrane</keyword>
<feature type="transmembrane region" description="Helical" evidence="9">
    <location>
        <begin position="151"/>
        <end position="170"/>
    </location>
</feature>
<dbReference type="PANTHER" id="PTHR31806">
    <property type="entry name" value="PURINE-CYTOSINE PERMEASE FCY2-RELATED"/>
    <property type="match status" value="1"/>
</dbReference>
<feature type="transmembrane region" description="Helical" evidence="9">
    <location>
        <begin position="451"/>
        <end position="477"/>
    </location>
</feature>
<evidence type="ECO:0000256" key="1">
    <source>
        <dbReference type="ARBA" id="ARBA00004141"/>
    </source>
</evidence>
<dbReference type="VEuPathDB" id="FungiDB:BD410DRAFT_774153"/>
<comment type="similarity">
    <text evidence="2 8">Belongs to the purine-cytosine permease (2.A.39) family.</text>
</comment>
<evidence type="ECO:0000256" key="5">
    <source>
        <dbReference type="ARBA" id="ARBA00022692"/>
    </source>
</evidence>
<evidence type="ECO:0000256" key="7">
    <source>
        <dbReference type="ARBA" id="ARBA00023136"/>
    </source>
</evidence>
<dbReference type="OrthoDB" id="2116389at2759"/>
<feature type="transmembrane region" description="Helical" evidence="9">
    <location>
        <begin position="291"/>
        <end position="313"/>
    </location>
</feature>
<feature type="transmembrane region" description="Helical" evidence="9">
    <location>
        <begin position="409"/>
        <end position="431"/>
    </location>
</feature>
<evidence type="ECO:0000256" key="2">
    <source>
        <dbReference type="ARBA" id="ARBA00008974"/>
    </source>
</evidence>
<protein>
    <recommendedName>
        <fullName evidence="12">Purine-cytosine permease</fullName>
    </recommendedName>
</protein>
<dbReference type="GO" id="GO:0015851">
    <property type="term" value="P:nucleobase transport"/>
    <property type="evidence" value="ECO:0007669"/>
    <property type="project" value="UniProtKB-ARBA"/>
</dbReference>
<evidence type="ECO:0000313" key="11">
    <source>
        <dbReference type="Proteomes" id="UP000294933"/>
    </source>
</evidence>
<keyword evidence="4" id="KW-0597">Phosphoprotein</keyword>
<dbReference type="PIRSF" id="PIRSF002744">
    <property type="entry name" value="Pur-cyt_permease"/>
    <property type="match status" value="1"/>
</dbReference>
<feature type="transmembrane region" description="Helical" evidence="9">
    <location>
        <begin position="191"/>
        <end position="212"/>
    </location>
</feature>
<feature type="transmembrane region" description="Helical" evidence="9">
    <location>
        <begin position="377"/>
        <end position="397"/>
    </location>
</feature>
<feature type="transmembrane region" description="Helical" evidence="9">
    <location>
        <begin position="83"/>
        <end position="104"/>
    </location>
</feature>
<proteinExistence type="inferred from homology"/>
<dbReference type="PANTHER" id="PTHR31806:SF1">
    <property type="entry name" value="PURINE-CYTOSINE PERMEASE FCY2-RELATED"/>
    <property type="match status" value="1"/>
</dbReference>
<sequence length="533" mass="58372">MASKEKDYSDSEKGSHTPSVIVKEAEILETQGISVHRTGFIGKLWAAVLYVDRFGVEVRGIERIRPEDRTATSTWDLWDAMTMWLAANTTVSTFSLGTLGPTVFELGLKESCLTILFFNLLSTLPVAYFAVWGPRLGLRQMTISRFSFGYYTAWVPVILNIIACVGWSTINSIVGGQTLRAVSTHNKIPEAVAILIIAAMTMVCALFGYRYVHLYERYTWIPTAIIFLISLGLSAKYMTSGSFAGTGPVEAASVLSFGASVVGFGLGWASLAADYTVNFPEDVSAWKVFTLTYAGLNIPCILIECLGAAMTTVTREDWQQEFTDGGVGGLLGASLSRAGGFGKFLLVLLALSIVGNNIPNMYSFALTFQVLGKYAQAIPRMFLVILGTIVYVILAIVGASHFTSWLDTLLVLLSYWLAIFTTILIEEHLFFRKGQWSNYNPNDYNNPENLPLGIAAFIALGCGVAGAVLGMAALWYIGVLGRKIGLPEFGGDIGFELSCAFTAVVYPVCRYIERKYEDPARMRTREPDLPLKN</sequence>
<evidence type="ECO:0000256" key="3">
    <source>
        <dbReference type="ARBA" id="ARBA00022448"/>
    </source>
</evidence>
<dbReference type="GO" id="GO:0000329">
    <property type="term" value="C:fungal-type vacuole membrane"/>
    <property type="evidence" value="ECO:0007669"/>
    <property type="project" value="TreeGrafter"/>
</dbReference>
<evidence type="ECO:0000256" key="9">
    <source>
        <dbReference type="SAM" id="Phobius"/>
    </source>
</evidence>
<dbReference type="GO" id="GO:0022857">
    <property type="term" value="F:transmembrane transporter activity"/>
    <property type="evidence" value="ECO:0007669"/>
    <property type="project" value="InterPro"/>
</dbReference>
<evidence type="ECO:0000256" key="6">
    <source>
        <dbReference type="ARBA" id="ARBA00022989"/>
    </source>
</evidence>
<dbReference type="Gene3D" id="1.10.4160.10">
    <property type="entry name" value="Hydantoin permease"/>
    <property type="match status" value="1"/>
</dbReference>
<evidence type="ECO:0000313" key="10">
    <source>
        <dbReference type="EMBL" id="TDL19282.1"/>
    </source>
</evidence>
<accession>A0A4Y7PWJ8</accession>
<keyword evidence="7 8" id="KW-0472">Membrane</keyword>
<comment type="subcellular location">
    <subcellularLocation>
        <location evidence="1">Membrane</location>
        <topology evidence="1">Multi-pass membrane protein</topology>
    </subcellularLocation>
</comment>
<feature type="transmembrane region" description="Helical" evidence="9">
    <location>
        <begin position="111"/>
        <end position="131"/>
    </location>
</feature>
<dbReference type="Proteomes" id="UP000294933">
    <property type="component" value="Unassembled WGS sequence"/>
</dbReference>
<dbReference type="EMBL" id="ML170198">
    <property type="protein sequence ID" value="TDL19282.1"/>
    <property type="molecule type" value="Genomic_DNA"/>
</dbReference>
<name>A0A4Y7PWJ8_9AGAM</name>
<dbReference type="STRING" id="50990.A0A4Y7PWJ8"/>
<gene>
    <name evidence="10" type="ORF">BD410DRAFT_774153</name>
</gene>
<dbReference type="InterPro" id="IPR026030">
    <property type="entry name" value="Pur-cyt_permease_Fcy2/21/22"/>
</dbReference>
<evidence type="ECO:0000256" key="8">
    <source>
        <dbReference type="PIRNR" id="PIRNR002744"/>
    </source>
</evidence>
<keyword evidence="3 8" id="KW-0813">Transport</keyword>
<organism evidence="10 11">
    <name type="scientific">Rickenella mellea</name>
    <dbReference type="NCBI Taxonomy" id="50990"/>
    <lineage>
        <taxon>Eukaryota</taxon>
        <taxon>Fungi</taxon>
        <taxon>Dikarya</taxon>
        <taxon>Basidiomycota</taxon>
        <taxon>Agaricomycotina</taxon>
        <taxon>Agaricomycetes</taxon>
        <taxon>Hymenochaetales</taxon>
        <taxon>Rickenellaceae</taxon>
        <taxon>Rickenella</taxon>
    </lineage>
</organism>
<dbReference type="InterPro" id="IPR001248">
    <property type="entry name" value="Pur-cyt_permease"/>
</dbReference>
<reference evidence="10 11" key="1">
    <citation type="submission" date="2018-06" db="EMBL/GenBank/DDBJ databases">
        <title>A transcriptomic atlas of mushroom development highlights an independent origin of complex multicellularity.</title>
        <authorList>
            <consortium name="DOE Joint Genome Institute"/>
            <person name="Krizsan K."/>
            <person name="Almasi E."/>
            <person name="Merenyi Z."/>
            <person name="Sahu N."/>
            <person name="Viragh M."/>
            <person name="Koszo T."/>
            <person name="Mondo S."/>
            <person name="Kiss B."/>
            <person name="Balint B."/>
            <person name="Kues U."/>
            <person name="Barry K."/>
            <person name="Hegedus J.C."/>
            <person name="Henrissat B."/>
            <person name="Johnson J."/>
            <person name="Lipzen A."/>
            <person name="Ohm R."/>
            <person name="Nagy I."/>
            <person name="Pangilinan J."/>
            <person name="Yan J."/>
            <person name="Xiong Y."/>
            <person name="Grigoriev I.V."/>
            <person name="Hibbett D.S."/>
            <person name="Nagy L.G."/>
        </authorList>
    </citation>
    <scope>NUCLEOTIDE SEQUENCE [LARGE SCALE GENOMIC DNA]</scope>
    <source>
        <strain evidence="10 11">SZMC22713</strain>
    </source>
</reference>
<feature type="transmembrane region" description="Helical" evidence="9">
    <location>
        <begin position="251"/>
        <end position="271"/>
    </location>
</feature>
<keyword evidence="6 9" id="KW-1133">Transmembrane helix</keyword>
<evidence type="ECO:0000256" key="4">
    <source>
        <dbReference type="ARBA" id="ARBA00022553"/>
    </source>
</evidence>
<feature type="transmembrane region" description="Helical" evidence="9">
    <location>
        <begin position="344"/>
        <end position="365"/>
    </location>
</feature>